<proteinExistence type="predicted"/>
<dbReference type="PANTHER" id="PTHR43280">
    <property type="entry name" value="ARAC-FAMILY TRANSCRIPTIONAL REGULATOR"/>
    <property type="match status" value="1"/>
</dbReference>
<keyword evidence="1" id="KW-0805">Transcription regulation</keyword>
<dbReference type="AlphaFoldDB" id="A0A412ILU5"/>
<gene>
    <name evidence="5" type="ORF">DWX94_11225</name>
</gene>
<evidence type="ECO:0000256" key="1">
    <source>
        <dbReference type="ARBA" id="ARBA00023015"/>
    </source>
</evidence>
<dbReference type="Proteomes" id="UP000283295">
    <property type="component" value="Unassembled WGS sequence"/>
</dbReference>
<keyword evidence="3" id="KW-0804">Transcription</keyword>
<dbReference type="GO" id="GO:0003700">
    <property type="term" value="F:DNA-binding transcription factor activity"/>
    <property type="evidence" value="ECO:0007669"/>
    <property type="project" value="InterPro"/>
</dbReference>
<dbReference type="InterPro" id="IPR009057">
    <property type="entry name" value="Homeodomain-like_sf"/>
</dbReference>
<evidence type="ECO:0000256" key="3">
    <source>
        <dbReference type="ARBA" id="ARBA00023163"/>
    </source>
</evidence>
<evidence type="ECO:0000256" key="2">
    <source>
        <dbReference type="ARBA" id="ARBA00023125"/>
    </source>
</evidence>
<dbReference type="Gene3D" id="2.60.120.10">
    <property type="entry name" value="Jelly Rolls"/>
    <property type="match status" value="1"/>
</dbReference>
<dbReference type="InterPro" id="IPR037923">
    <property type="entry name" value="HTH-like"/>
</dbReference>
<dbReference type="Pfam" id="PF02311">
    <property type="entry name" value="AraC_binding"/>
    <property type="match status" value="1"/>
</dbReference>
<name>A0A412ILU5_9FIRM</name>
<dbReference type="Pfam" id="PF12833">
    <property type="entry name" value="HTH_18"/>
    <property type="match status" value="1"/>
</dbReference>
<dbReference type="SUPFAM" id="SSF51215">
    <property type="entry name" value="Regulatory protein AraC"/>
    <property type="match status" value="1"/>
</dbReference>
<evidence type="ECO:0000313" key="5">
    <source>
        <dbReference type="EMBL" id="RGS38932.1"/>
    </source>
</evidence>
<accession>A0A412ILU5</accession>
<dbReference type="PROSITE" id="PS01124">
    <property type="entry name" value="HTH_ARAC_FAMILY_2"/>
    <property type="match status" value="1"/>
</dbReference>
<dbReference type="InterPro" id="IPR014710">
    <property type="entry name" value="RmlC-like_jellyroll"/>
</dbReference>
<evidence type="ECO:0000313" key="6">
    <source>
        <dbReference type="Proteomes" id="UP000283295"/>
    </source>
</evidence>
<comment type="caution">
    <text evidence="5">The sequence shown here is derived from an EMBL/GenBank/DDBJ whole genome shotgun (WGS) entry which is preliminary data.</text>
</comment>
<dbReference type="PANTHER" id="PTHR43280:SF2">
    <property type="entry name" value="HTH-TYPE TRANSCRIPTIONAL REGULATOR EXSA"/>
    <property type="match status" value="1"/>
</dbReference>
<organism evidence="5 6">
    <name type="scientific">Coprococcus eutactus</name>
    <dbReference type="NCBI Taxonomy" id="33043"/>
    <lineage>
        <taxon>Bacteria</taxon>
        <taxon>Bacillati</taxon>
        <taxon>Bacillota</taxon>
        <taxon>Clostridia</taxon>
        <taxon>Lachnospirales</taxon>
        <taxon>Lachnospiraceae</taxon>
        <taxon>Coprococcus</taxon>
    </lineage>
</organism>
<feature type="domain" description="HTH araC/xylS-type" evidence="4">
    <location>
        <begin position="182"/>
        <end position="280"/>
    </location>
</feature>
<dbReference type="Gene3D" id="1.10.10.60">
    <property type="entry name" value="Homeodomain-like"/>
    <property type="match status" value="2"/>
</dbReference>
<keyword evidence="2" id="KW-0238">DNA-binding</keyword>
<dbReference type="InterPro" id="IPR018060">
    <property type="entry name" value="HTH_AraC"/>
</dbReference>
<dbReference type="InterPro" id="IPR018062">
    <property type="entry name" value="HTH_AraC-typ_CS"/>
</dbReference>
<dbReference type="SMART" id="SM00342">
    <property type="entry name" value="HTH_ARAC"/>
    <property type="match status" value="1"/>
</dbReference>
<dbReference type="OrthoDB" id="9772063at2"/>
<reference evidence="5 6" key="1">
    <citation type="submission" date="2018-08" db="EMBL/GenBank/DDBJ databases">
        <title>A genome reference for cultivated species of the human gut microbiota.</title>
        <authorList>
            <person name="Zou Y."/>
            <person name="Xue W."/>
            <person name="Luo G."/>
        </authorList>
    </citation>
    <scope>NUCLEOTIDE SEQUENCE [LARGE SCALE GENOMIC DNA]</scope>
    <source>
        <strain evidence="5 6">AF22-21</strain>
    </source>
</reference>
<dbReference type="CDD" id="cd02208">
    <property type="entry name" value="cupin_RmlC-like"/>
    <property type="match status" value="1"/>
</dbReference>
<dbReference type="EMBL" id="QRVK01000034">
    <property type="protein sequence ID" value="RGS38932.1"/>
    <property type="molecule type" value="Genomic_DNA"/>
</dbReference>
<protein>
    <submittedName>
        <fullName evidence="5">AraC family transcriptional regulator</fullName>
    </submittedName>
</protein>
<evidence type="ECO:0000259" key="4">
    <source>
        <dbReference type="PROSITE" id="PS01124"/>
    </source>
</evidence>
<dbReference type="PROSITE" id="PS00041">
    <property type="entry name" value="HTH_ARAC_FAMILY_1"/>
    <property type="match status" value="1"/>
</dbReference>
<dbReference type="GO" id="GO:0043565">
    <property type="term" value="F:sequence-specific DNA binding"/>
    <property type="evidence" value="ECO:0007669"/>
    <property type="project" value="InterPro"/>
</dbReference>
<dbReference type="SUPFAM" id="SSF46689">
    <property type="entry name" value="Homeodomain-like"/>
    <property type="match status" value="2"/>
</dbReference>
<sequence length="283" mass="33991">MEMFEYIDEMKQPYDIFYTDWVHSELHWHYYSEILYIVSGSIRVICNDGETVLRKGDMCYLYPLQLHSIKADKTCTESVKYAVIKFNMYTLGIPQTYIRKMYDCFVYKTETTDFCTVIRSEKLKESMADIVQDIFEEYMEKREMYMLAVQSGIYKLLIIMARQMKTNGDFKHKRSDGDVYFNHILEYIDAHSSEQIEVQDLAEMCSMSYSHFARSFKARYGRSCKEYILYIRLNKAQNMLLYSDYSMEYIAQENGFSDSSYFIRVYKKWRGITPKQERMQNRL</sequence>
<dbReference type="InterPro" id="IPR003313">
    <property type="entry name" value="AraC-bd"/>
</dbReference>